<proteinExistence type="predicted"/>
<feature type="domain" description="Alpha-ketoglutarate-dependent dioxygenase AlkB-like" evidence="2">
    <location>
        <begin position="397"/>
        <end position="495"/>
    </location>
</feature>
<dbReference type="GO" id="GO:0051213">
    <property type="term" value="F:dioxygenase activity"/>
    <property type="evidence" value="ECO:0007669"/>
    <property type="project" value="InterPro"/>
</dbReference>
<evidence type="ECO:0000256" key="1">
    <source>
        <dbReference type="SAM" id="MobiDB-lite"/>
    </source>
</evidence>
<dbReference type="PANTHER" id="PTHR31212:SF4">
    <property type="entry name" value="ALPHA-KETOGLUTARATE-DEPENDENT DIOXYGENASE ALKB HOMOLOG 3"/>
    <property type="match status" value="1"/>
</dbReference>
<feature type="compositionally biased region" description="Polar residues" evidence="1">
    <location>
        <begin position="25"/>
        <end position="42"/>
    </location>
</feature>
<feature type="compositionally biased region" description="Basic residues" evidence="1">
    <location>
        <begin position="15"/>
        <end position="24"/>
    </location>
</feature>
<dbReference type="Gene3D" id="2.60.120.590">
    <property type="entry name" value="Alpha-ketoglutarate-dependent dioxygenase AlkB-like"/>
    <property type="match status" value="1"/>
</dbReference>
<evidence type="ECO:0000313" key="4">
    <source>
        <dbReference type="Proteomes" id="UP000266841"/>
    </source>
</evidence>
<dbReference type="GO" id="GO:0006307">
    <property type="term" value="P:DNA alkylation repair"/>
    <property type="evidence" value="ECO:0007669"/>
    <property type="project" value="InterPro"/>
</dbReference>
<name>K0TIN3_THAOC</name>
<comment type="caution">
    <text evidence="3">The sequence shown here is derived from an EMBL/GenBank/DDBJ whole genome shotgun (WGS) entry which is preliminary data.</text>
</comment>
<dbReference type="SUPFAM" id="SSF51197">
    <property type="entry name" value="Clavaminate synthase-like"/>
    <property type="match status" value="1"/>
</dbReference>
<keyword evidence="4" id="KW-1185">Reference proteome</keyword>
<dbReference type="EMBL" id="AGNL01001556">
    <property type="protein sequence ID" value="EJK76914.1"/>
    <property type="molecule type" value="Genomic_DNA"/>
</dbReference>
<sequence>MTGRQPLAMAVSTRSGRRNAKVTRKNTATGRRSKTTPTSSAKSVEDAKTMGEAIQMAESTEDHLYIADKWVWLPSDADLPPHLRSQLVHTEKRRRWGSQLLKSLGQSTLNAWETDPSKMMADVTEEGHIRHIWTDERLIRAVLSVCLPMEGSSSSPANRPDKEGVWIAEALKGLHVLAGCIMPHCHSTGEGNWMTIHRAIANLIRMADDLSESMPLRLATELRWSIRGLNTRLQLANVSHQIGRDGKIFKERVDFTTPKLNARVRPLPFDIIHHCLEWEIDYTGYPSSKAILPTMLKKIPFNFDTITTRTGSKVIERRGTAWLAESNIGALAYSGKLMAPSPPSDEVRALMRDIEKELASAEFESTSSVAAGSTQVEFVWDDYTYAGQDLEHFNGFFDCALCNHYPDGDAACKFHSDPEQTTAVVSAGQSRPFAFRPIPELTTWEEWDSSPTVFGSDTGSDIASSAALQLFPGDVVLMTGKCNDVFHHAVYASQSQSDLAGSGSSRKVKK</sequence>
<evidence type="ECO:0000259" key="2">
    <source>
        <dbReference type="Pfam" id="PF13532"/>
    </source>
</evidence>
<organism evidence="3 4">
    <name type="scientific">Thalassiosira oceanica</name>
    <name type="common">Marine diatom</name>
    <dbReference type="NCBI Taxonomy" id="159749"/>
    <lineage>
        <taxon>Eukaryota</taxon>
        <taxon>Sar</taxon>
        <taxon>Stramenopiles</taxon>
        <taxon>Ochrophyta</taxon>
        <taxon>Bacillariophyta</taxon>
        <taxon>Coscinodiscophyceae</taxon>
        <taxon>Thalassiosirophycidae</taxon>
        <taxon>Thalassiosirales</taxon>
        <taxon>Thalassiosiraceae</taxon>
        <taxon>Thalassiosira</taxon>
    </lineage>
</organism>
<reference evidence="3 4" key="1">
    <citation type="journal article" date="2012" name="Genome Biol.">
        <title>Genome and low-iron response of an oceanic diatom adapted to chronic iron limitation.</title>
        <authorList>
            <person name="Lommer M."/>
            <person name="Specht M."/>
            <person name="Roy A.S."/>
            <person name="Kraemer L."/>
            <person name="Andreson R."/>
            <person name="Gutowska M.A."/>
            <person name="Wolf J."/>
            <person name="Bergner S.V."/>
            <person name="Schilhabel M.B."/>
            <person name="Klostermeier U.C."/>
            <person name="Beiko R.G."/>
            <person name="Rosenstiel P."/>
            <person name="Hippler M."/>
            <person name="Laroche J."/>
        </authorList>
    </citation>
    <scope>NUCLEOTIDE SEQUENCE [LARGE SCALE GENOMIC DNA]</scope>
    <source>
        <strain evidence="3 4">CCMP1005</strain>
    </source>
</reference>
<feature type="region of interest" description="Disordered" evidence="1">
    <location>
        <begin position="1"/>
        <end position="47"/>
    </location>
</feature>
<dbReference type="eggNOG" id="ENOG502S5VN">
    <property type="taxonomic scope" value="Eukaryota"/>
</dbReference>
<dbReference type="InterPro" id="IPR037151">
    <property type="entry name" value="AlkB-like_sf"/>
</dbReference>
<protein>
    <recommendedName>
        <fullName evidence="2">Alpha-ketoglutarate-dependent dioxygenase AlkB-like domain-containing protein</fullName>
    </recommendedName>
</protein>
<dbReference type="InterPro" id="IPR027450">
    <property type="entry name" value="AlkB-like"/>
</dbReference>
<dbReference type="PANTHER" id="PTHR31212">
    <property type="entry name" value="ALPHA-KETOGLUTARATE-DEPENDENT DIOXYGENASE ALKB HOMOLOG 3"/>
    <property type="match status" value="1"/>
</dbReference>
<dbReference type="AlphaFoldDB" id="K0TIN3"/>
<gene>
    <name evidence="3" type="ORF">THAOC_01295</name>
</gene>
<dbReference type="Pfam" id="PF13532">
    <property type="entry name" value="2OG-FeII_Oxy_2"/>
    <property type="match status" value="1"/>
</dbReference>
<dbReference type="OrthoDB" id="43964at2759"/>
<dbReference type="InterPro" id="IPR032854">
    <property type="entry name" value="ALKBH3"/>
</dbReference>
<evidence type="ECO:0000313" key="3">
    <source>
        <dbReference type="EMBL" id="EJK76914.1"/>
    </source>
</evidence>
<accession>K0TIN3</accession>
<dbReference type="OMA" id="CALCNHY"/>
<dbReference type="Proteomes" id="UP000266841">
    <property type="component" value="Unassembled WGS sequence"/>
</dbReference>